<sequence>MGCFGSNRVHSRDERSEWVKATTGSMREILRADGKMMEEFGMEISKKSQQEKWKCGGDMNAKNVMFNNDMVMLKAIEKGDALGVTNFKCSKRWLHLFNIHKRIKRQLLEKEARNVDPCAVDEG</sequence>
<organism evidence="1">
    <name type="scientific">Capitella teleta</name>
    <name type="common">Polychaete worm</name>
    <dbReference type="NCBI Taxonomy" id="283909"/>
    <lineage>
        <taxon>Eukaryota</taxon>
        <taxon>Metazoa</taxon>
        <taxon>Spiralia</taxon>
        <taxon>Lophotrochozoa</taxon>
        <taxon>Annelida</taxon>
        <taxon>Polychaeta</taxon>
        <taxon>Sedentaria</taxon>
        <taxon>Scolecida</taxon>
        <taxon>Capitellidae</taxon>
        <taxon>Capitella</taxon>
    </lineage>
</organism>
<dbReference type="Proteomes" id="UP000014760">
    <property type="component" value="Unassembled WGS sequence"/>
</dbReference>
<reference evidence="1 3" key="2">
    <citation type="journal article" date="2013" name="Nature">
        <title>Insights into bilaterian evolution from three spiralian genomes.</title>
        <authorList>
            <person name="Simakov O."/>
            <person name="Marletaz F."/>
            <person name="Cho S.J."/>
            <person name="Edsinger-Gonzales E."/>
            <person name="Havlak P."/>
            <person name="Hellsten U."/>
            <person name="Kuo D.H."/>
            <person name="Larsson T."/>
            <person name="Lv J."/>
            <person name="Arendt D."/>
            <person name="Savage R."/>
            <person name="Osoegawa K."/>
            <person name="de Jong P."/>
            <person name="Grimwood J."/>
            <person name="Chapman J.A."/>
            <person name="Shapiro H."/>
            <person name="Aerts A."/>
            <person name="Otillar R.P."/>
            <person name="Terry A.Y."/>
            <person name="Boore J.L."/>
            <person name="Grigoriev I.V."/>
            <person name="Lindberg D.R."/>
            <person name="Seaver E.C."/>
            <person name="Weisblat D.A."/>
            <person name="Putnam N.H."/>
            <person name="Rokhsar D.S."/>
        </authorList>
    </citation>
    <scope>NUCLEOTIDE SEQUENCE</scope>
    <source>
        <strain evidence="1 3">I ESC-2004</strain>
    </source>
</reference>
<evidence type="ECO:0000313" key="2">
    <source>
        <dbReference type="EnsemblMetazoa" id="CapteP204788"/>
    </source>
</evidence>
<gene>
    <name evidence="1" type="ORF">CAPTEDRAFT_204788</name>
</gene>
<dbReference type="EnsemblMetazoa" id="CapteT204788">
    <property type="protein sequence ID" value="CapteP204788"/>
    <property type="gene ID" value="CapteG204788"/>
</dbReference>
<evidence type="ECO:0000313" key="3">
    <source>
        <dbReference type="Proteomes" id="UP000014760"/>
    </source>
</evidence>
<evidence type="ECO:0008006" key="4">
    <source>
        <dbReference type="Google" id="ProtNLM"/>
    </source>
</evidence>
<dbReference type="EMBL" id="AMQN01006720">
    <property type="status" value="NOT_ANNOTATED_CDS"/>
    <property type="molecule type" value="Genomic_DNA"/>
</dbReference>
<dbReference type="EMBL" id="KB299000">
    <property type="protein sequence ID" value="ELU08534.1"/>
    <property type="molecule type" value="Genomic_DNA"/>
</dbReference>
<dbReference type="Gene3D" id="1.10.10.60">
    <property type="entry name" value="Homeodomain-like"/>
    <property type="match status" value="1"/>
</dbReference>
<proteinExistence type="predicted"/>
<protein>
    <recommendedName>
        <fullName evidence="4">HTH CENPB-type domain-containing protein</fullName>
    </recommendedName>
</protein>
<evidence type="ECO:0000313" key="1">
    <source>
        <dbReference type="EMBL" id="ELU08534.1"/>
    </source>
</evidence>
<dbReference type="HOGENOM" id="CLU_2017358_0_0_1"/>
<keyword evidence="3" id="KW-1185">Reference proteome</keyword>
<reference evidence="3" key="1">
    <citation type="submission" date="2012-12" db="EMBL/GenBank/DDBJ databases">
        <authorList>
            <person name="Hellsten U."/>
            <person name="Grimwood J."/>
            <person name="Chapman J.A."/>
            <person name="Shapiro H."/>
            <person name="Aerts A."/>
            <person name="Otillar R.P."/>
            <person name="Terry A.Y."/>
            <person name="Boore J.L."/>
            <person name="Simakov O."/>
            <person name="Marletaz F."/>
            <person name="Cho S.-J."/>
            <person name="Edsinger-Gonzales E."/>
            <person name="Havlak P."/>
            <person name="Kuo D.-H."/>
            <person name="Larsson T."/>
            <person name="Lv J."/>
            <person name="Arendt D."/>
            <person name="Savage R."/>
            <person name="Osoegawa K."/>
            <person name="de Jong P."/>
            <person name="Lindberg D.R."/>
            <person name="Seaver E.C."/>
            <person name="Weisblat D.A."/>
            <person name="Putnam N.H."/>
            <person name="Grigoriev I.V."/>
            <person name="Rokhsar D.S."/>
        </authorList>
    </citation>
    <scope>NUCLEOTIDE SEQUENCE</scope>
    <source>
        <strain evidence="3">I ESC-2004</strain>
    </source>
</reference>
<name>R7UPU2_CAPTE</name>
<dbReference type="AlphaFoldDB" id="R7UPU2"/>
<reference evidence="2" key="3">
    <citation type="submission" date="2015-06" db="UniProtKB">
        <authorList>
            <consortium name="EnsemblMetazoa"/>
        </authorList>
    </citation>
    <scope>IDENTIFICATION</scope>
</reference>
<accession>R7UPU2</accession>